<evidence type="ECO:0000313" key="2">
    <source>
        <dbReference type="EMBL" id="MCC2209688.1"/>
    </source>
</evidence>
<dbReference type="InterPro" id="IPR024962">
    <property type="entry name" value="YukD-like"/>
</dbReference>
<dbReference type="Proteomes" id="UP001198242">
    <property type="component" value="Unassembled WGS sequence"/>
</dbReference>
<dbReference type="AlphaFoldDB" id="A0AAE3DXA8"/>
<dbReference type="CDD" id="cd17039">
    <property type="entry name" value="Ubl_ubiquitin_like"/>
    <property type="match status" value="1"/>
</dbReference>
<name>A0AAE3DXA8_9FIRM</name>
<evidence type="ECO:0000259" key="1">
    <source>
        <dbReference type="PROSITE" id="PS50053"/>
    </source>
</evidence>
<dbReference type="PROSITE" id="PS50053">
    <property type="entry name" value="UBIQUITIN_2"/>
    <property type="match status" value="1"/>
</dbReference>
<dbReference type="Pfam" id="PF08817">
    <property type="entry name" value="YukD"/>
    <property type="match status" value="1"/>
</dbReference>
<dbReference type="InterPro" id="IPR000626">
    <property type="entry name" value="Ubiquitin-like_dom"/>
</dbReference>
<gene>
    <name evidence="2" type="ORF">LKE05_02625</name>
</gene>
<dbReference type="EMBL" id="JAJEQM010000002">
    <property type="protein sequence ID" value="MCC2209688.1"/>
    <property type="molecule type" value="Genomic_DNA"/>
</dbReference>
<evidence type="ECO:0000313" key="3">
    <source>
        <dbReference type="Proteomes" id="UP001198242"/>
    </source>
</evidence>
<dbReference type="SUPFAM" id="SSF54236">
    <property type="entry name" value="Ubiquitin-like"/>
    <property type="match status" value="1"/>
</dbReference>
<protein>
    <submittedName>
        <fullName evidence="2">EsaB/YukD family protein</fullName>
    </submittedName>
</protein>
<dbReference type="InterPro" id="IPR029071">
    <property type="entry name" value="Ubiquitin-like_domsf"/>
</dbReference>
<proteinExistence type="predicted"/>
<dbReference type="RefSeq" id="WP_308455826.1">
    <property type="nucleotide sequence ID" value="NZ_JAJEQM010000002.1"/>
</dbReference>
<comment type="caution">
    <text evidence="2">The sequence shown here is derived from an EMBL/GenBank/DDBJ whole genome shotgun (WGS) entry which is preliminary data.</text>
</comment>
<accession>A0AAE3DXA8</accession>
<keyword evidence="3" id="KW-1185">Reference proteome</keyword>
<sequence length="83" mass="9520">MVNSAIITVKEFSGYEIGDFELPIKMPVEDLSKKFVDVLKAIDSERYEGISDIKIRYNNRILQNNQTLYSQGIWDGSIITISF</sequence>
<feature type="domain" description="Ubiquitin-like" evidence="1">
    <location>
        <begin position="5"/>
        <end position="83"/>
    </location>
</feature>
<reference evidence="2 3" key="1">
    <citation type="submission" date="2021-10" db="EMBL/GenBank/DDBJ databases">
        <title>Anaerobic single-cell dispensing facilitates the cultivation of human gut bacteria.</title>
        <authorList>
            <person name="Afrizal A."/>
        </authorList>
    </citation>
    <scope>NUCLEOTIDE SEQUENCE [LARGE SCALE GENOMIC DNA]</scope>
    <source>
        <strain evidence="2 3">CLA-AA-H232</strain>
    </source>
</reference>
<dbReference type="Gene3D" id="3.10.20.90">
    <property type="entry name" value="Phosphatidylinositol 3-kinase Catalytic Subunit, Chain A, domain 1"/>
    <property type="match status" value="1"/>
</dbReference>
<organism evidence="2 3">
    <name type="scientific">Hominilimicola fabiformis</name>
    <dbReference type="NCBI Taxonomy" id="2885356"/>
    <lineage>
        <taxon>Bacteria</taxon>
        <taxon>Bacillati</taxon>
        <taxon>Bacillota</taxon>
        <taxon>Clostridia</taxon>
        <taxon>Eubacteriales</taxon>
        <taxon>Oscillospiraceae</taxon>
        <taxon>Hominilimicola</taxon>
    </lineage>
</organism>